<evidence type="ECO:0000256" key="5">
    <source>
        <dbReference type="ARBA" id="ARBA00022989"/>
    </source>
</evidence>
<dbReference type="PANTHER" id="PTHR11011">
    <property type="entry name" value="MALE STERILITY PROTEIN 2-RELATED"/>
    <property type="match status" value="1"/>
</dbReference>
<dbReference type="Proteomes" id="UP000694867">
    <property type="component" value="Unplaced"/>
</dbReference>
<evidence type="ECO:0000256" key="3">
    <source>
        <dbReference type="ARBA" id="ARBA00022516"/>
    </source>
</evidence>
<evidence type="ECO:0000313" key="12">
    <source>
        <dbReference type="Proteomes" id="UP000694867"/>
    </source>
</evidence>
<dbReference type="InterPro" id="IPR026055">
    <property type="entry name" value="FAR"/>
</dbReference>
<dbReference type="InterPro" id="IPR013120">
    <property type="entry name" value="FAR_NAD-bd"/>
</dbReference>
<dbReference type="Pfam" id="PF07993">
    <property type="entry name" value="NAD_binding_4"/>
    <property type="match status" value="1"/>
</dbReference>
<keyword evidence="5" id="KW-1133">Transmembrane helix</keyword>
<keyword evidence="9" id="KW-0560">Oxidoreductase</keyword>
<feature type="domain" description="Thioester reductase (TE)" evidence="11">
    <location>
        <begin position="15"/>
        <end position="285"/>
    </location>
</feature>
<evidence type="ECO:0000259" key="11">
    <source>
        <dbReference type="Pfam" id="PF07993"/>
    </source>
</evidence>
<evidence type="ECO:0000313" key="13">
    <source>
        <dbReference type="RefSeq" id="XP_003743167.1"/>
    </source>
</evidence>
<evidence type="ECO:0000256" key="8">
    <source>
        <dbReference type="ARBA" id="ARBA00052530"/>
    </source>
</evidence>
<feature type="domain" description="Fatty acyl-CoA reductase C-terminal" evidence="10">
    <location>
        <begin position="354"/>
        <end position="445"/>
    </location>
</feature>
<dbReference type="Gene3D" id="3.40.50.720">
    <property type="entry name" value="NAD(P)-binding Rossmann-like Domain"/>
    <property type="match status" value="1"/>
</dbReference>
<evidence type="ECO:0000256" key="7">
    <source>
        <dbReference type="ARBA" id="ARBA00023136"/>
    </source>
</evidence>
<keyword evidence="3 9" id="KW-0444">Lipid biosynthesis</keyword>
<organism evidence="12 13">
    <name type="scientific">Galendromus occidentalis</name>
    <name type="common">western predatory mite</name>
    <dbReference type="NCBI Taxonomy" id="34638"/>
    <lineage>
        <taxon>Eukaryota</taxon>
        <taxon>Metazoa</taxon>
        <taxon>Ecdysozoa</taxon>
        <taxon>Arthropoda</taxon>
        <taxon>Chelicerata</taxon>
        <taxon>Arachnida</taxon>
        <taxon>Acari</taxon>
        <taxon>Parasitiformes</taxon>
        <taxon>Mesostigmata</taxon>
        <taxon>Gamasina</taxon>
        <taxon>Phytoseioidea</taxon>
        <taxon>Phytoseiidae</taxon>
        <taxon>Typhlodrominae</taxon>
        <taxon>Galendromus</taxon>
    </lineage>
</organism>
<evidence type="ECO:0000256" key="2">
    <source>
        <dbReference type="ARBA" id="ARBA00005928"/>
    </source>
</evidence>
<proteinExistence type="inferred from homology"/>
<evidence type="ECO:0000256" key="9">
    <source>
        <dbReference type="RuleBase" id="RU363097"/>
    </source>
</evidence>
<comment type="similarity">
    <text evidence="2 9">Belongs to the fatty acyl-CoA reductase family.</text>
</comment>
<comment type="catalytic activity">
    <reaction evidence="8 9">
        <text>a long-chain fatty acyl-CoA + 2 NADPH + 2 H(+) = a long-chain primary fatty alcohol + 2 NADP(+) + CoA</text>
        <dbReference type="Rhea" id="RHEA:52716"/>
        <dbReference type="ChEBI" id="CHEBI:15378"/>
        <dbReference type="ChEBI" id="CHEBI:57287"/>
        <dbReference type="ChEBI" id="CHEBI:57783"/>
        <dbReference type="ChEBI" id="CHEBI:58349"/>
        <dbReference type="ChEBI" id="CHEBI:77396"/>
        <dbReference type="ChEBI" id="CHEBI:83139"/>
        <dbReference type="EC" id="1.2.1.84"/>
    </reaction>
</comment>
<evidence type="ECO:0000256" key="4">
    <source>
        <dbReference type="ARBA" id="ARBA00022692"/>
    </source>
</evidence>
<dbReference type="GO" id="GO:0035336">
    <property type="term" value="P:long-chain fatty-acyl-CoA metabolic process"/>
    <property type="evidence" value="ECO:0007669"/>
    <property type="project" value="TreeGrafter"/>
</dbReference>
<keyword evidence="9" id="KW-0521">NADP</keyword>
<dbReference type="SUPFAM" id="SSF51735">
    <property type="entry name" value="NAD(P)-binding Rossmann-fold domains"/>
    <property type="match status" value="1"/>
</dbReference>
<protein>
    <recommendedName>
        <fullName evidence="9">Fatty acyl-CoA reductase</fullName>
        <ecNumber evidence="9">1.2.1.84</ecNumber>
    </recommendedName>
</protein>
<dbReference type="InterPro" id="IPR036291">
    <property type="entry name" value="NAD(P)-bd_dom_sf"/>
</dbReference>
<dbReference type="GO" id="GO:0005777">
    <property type="term" value="C:peroxisome"/>
    <property type="evidence" value="ECO:0007669"/>
    <property type="project" value="TreeGrafter"/>
</dbReference>
<keyword evidence="6 9" id="KW-0443">Lipid metabolism</keyword>
<keyword evidence="7" id="KW-0472">Membrane</keyword>
<sequence>MATIPEFFAGKNLLLTGVSGFLGKVLVEKLLRSCPEINSIFVLIREKKGLSGKDRLAKILSEKLFDHLHREKPECFSKVKLVPGDLLEDQIISNEDDEEMLLEQVNVVIHSAASVRFSEPLRNSVDVNLRATYKLLEFAKKMKNLVSAVHISTAYSNCQLRTVDETTYKCEVDPFQVMSLCEYMSTELVEELRAKLLKDRPNTYTFTKALTENLVEAYSNQIPIAIVRPSIITGAASEPLPGWVDNYNGPNGLLIALGTGALTTLYSHLDCTADLIPVDYVANTILAAASKQELGNFKIYNCTSGSQNPINWRMFMEKSVDIPLRYPSTTMVRYPRPRVTSYKWLHETRLFLEHYVPVRIIDFGLRCARRQSNAFRLYQRLSNSMYLLEFFATNEWNFINTNTQKLFESLHPSDKAEFNFDVRTIDWDSYVQTYCLGIRQYVLNDDLSNLEGGKSHLRRLKCVQYGANLALAWAAWKVCCAVLPCADLVGLC</sequence>
<dbReference type="CDD" id="cd09071">
    <property type="entry name" value="FAR_C"/>
    <property type="match status" value="1"/>
</dbReference>
<dbReference type="GO" id="GO:0102965">
    <property type="term" value="F:alcohol-forming long-chain fatty acyl-CoA reductase activity"/>
    <property type="evidence" value="ECO:0007669"/>
    <property type="project" value="UniProtKB-EC"/>
</dbReference>
<dbReference type="AlphaFoldDB" id="A0AAJ6QTA0"/>
<keyword evidence="4" id="KW-0812">Transmembrane</keyword>
<dbReference type="EC" id="1.2.1.84" evidence="9"/>
<accession>A0AAJ6QTA0</accession>
<dbReference type="GO" id="GO:0080019">
    <property type="term" value="F:alcohol-forming very long-chain fatty acyl-CoA reductase activity"/>
    <property type="evidence" value="ECO:0007669"/>
    <property type="project" value="InterPro"/>
</dbReference>
<dbReference type="GeneID" id="100902020"/>
<reference evidence="13" key="1">
    <citation type="submission" date="2025-08" db="UniProtKB">
        <authorList>
            <consortium name="RefSeq"/>
        </authorList>
    </citation>
    <scope>IDENTIFICATION</scope>
</reference>
<name>A0AAJ6QTA0_9ACAR</name>
<dbReference type="InterPro" id="IPR033640">
    <property type="entry name" value="FAR_C"/>
</dbReference>
<dbReference type="GO" id="GO:0016020">
    <property type="term" value="C:membrane"/>
    <property type="evidence" value="ECO:0007669"/>
    <property type="project" value="UniProtKB-SubCell"/>
</dbReference>
<dbReference type="FunFam" id="3.40.50.720:FF:000143">
    <property type="entry name" value="Fatty acyl-CoA reductase"/>
    <property type="match status" value="1"/>
</dbReference>
<evidence type="ECO:0000256" key="1">
    <source>
        <dbReference type="ARBA" id="ARBA00004141"/>
    </source>
</evidence>
<keyword evidence="12" id="KW-1185">Reference proteome</keyword>
<dbReference type="RefSeq" id="XP_003743167.1">
    <property type="nucleotide sequence ID" value="XM_003743119.2"/>
</dbReference>
<evidence type="ECO:0000259" key="10">
    <source>
        <dbReference type="Pfam" id="PF03015"/>
    </source>
</evidence>
<comment type="subcellular location">
    <subcellularLocation>
        <location evidence="1">Membrane</location>
        <topology evidence="1">Multi-pass membrane protein</topology>
    </subcellularLocation>
</comment>
<dbReference type="CDD" id="cd05236">
    <property type="entry name" value="FAR-N_SDR_e"/>
    <property type="match status" value="1"/>
</dbReference>
<evidence type="ECO:0000256" key="6">
    <source>
        <dbReference type="ARBA" id="ARBA00023098"/>
    </source>
</evidence>
<dbReference type="PANTHER" id="PTHR11011:SF116">
    <property type="entry name" value="FATTY ACYL-COA REDUCTASE CG5065-RELATED"/>
    <property type="match status" value="1"/>
</dbReference>
<comment type="function">
    <text evidence="9">Catalyzes the reduction of fatty acyl-CoA to fatty alcohols.</text>
</comment>
<gene>
    <name evidence="13" type="primary">LOC100902020</name>
</gene>
<dbReference type="KEGG" id="goe:100902020"/>
<dbReference type="Pfam" id="PF03015">
    <property type="entry name" value="Sterile"/>
    <property type="match status" value="1"/>
</dbReference>